<keyword evidence="9" id="KW-1185">Reference proteome</keyword>
<dbReference type="InterPro" id="IPR036852">
    <property type="entry name" value="Peptidase_S8/S53_dom_sf"/>
</dbReference>
<dbReference type="InterPro" id="IPR050131">
    <property type="entry name" value="Peptidase_S8_subtilisin-like"/>
</dbReference>
<dbReference type="PRINTS" id="PR00723">
    <property type="entry name" value="SUBTILISIN"/>
</dbReference>
<evidence type="ECO:0000256" key="5">
    <source>
        <dbReference type="PROSITE-ProRule" id="PRU01240"/>
    </source>
</evidence>
<accession>A0ABS8XZZ8</accession>
<dbReference type="Proteomes" id="UP001200741">
    <property type="component" value="Unassembled WGS sequence"/>
</dbReference>
<dbReference type="EMBL" id="JAJTWU010000019">
    <property type="protein sequence ID" value="MCE4558176.1"/>
    <property type="molecule type" value="Genomic_DNA"/>
</dbReference>
<protein>
    <submittedName>
        <fullName evidence="8">S8 family serine peptidase</fullName>
    </submittedName>
</protein>
<dbReference type="Gene3D" id="3.40.50.200">
    <property type="entry name" value="Peptidase S8/S53 domain"/>
    <property type="match status" value="1"/>
</dbReference>
<gene>
    <name evidence="8" type="ORF">LXT13_27735</name>
</gene>
<dbReference type="PROSITE" id="PS00138">
    <property type="entry name" value="SUBTILASE_SER"/>
    <property type="match status" value="1"/>
</dbReference>
<feature type="active site" description="Charge relay system" evidence="5">
    <location>
        <position position="234"/>
    </location>
</feature>
<feature type="domain" description="Peptidase S8/S53" evidence="7">
    <location>
        <begin position="225"/>
        <end position="474"/>
    </location>
</feature>
<comment type="caution">
    <text evidence="8">The sequence shown here is derived from an EMBL/GenBank/DDBJ whole genome shotgun (WGS) entry which is preliminary data.</text>
</comment>
<evidence type="ECO:0000313" key="9">
    <source>
        <dbReference type="Proteomes" id="UP001200741"/>
    </source>
</evidence>
<dbReference type="PROSITE" id="PS00136">
    <property type="entry name" value="SUBTILASE_ASP"/>
    <property type="match status" value="1"/>
</dbReference>
<name>A0ABS8XZZ8_9BURK</name>
<feature type="active site" description="Charge relay system" evidence="5">
    <location>
        <position position="271"/>
    </location>
</feature>
<keyword evidence="4 5" id="KW-0720">Serine protease</keyword>
<evidence type="ECO:0000256" key="3">
    <source>
        <dbReference type="ARBA" id="ARBA00022801"/>
    </source>
</evidence>
<keyword evidence="2 5" id="KW-0645">Protease</keyword>
<evidence type="ECO:0000256" key="1">
    <source>
        <dbReference type="ARBA" id="ARBA00011073"/>
    </source>
</evidence>
<comment type="similarity">
    <text evidence="1 5 6">Belongs to the peptidase S8 family.</text>
</comment>
<proteinExistence type="inferred from homology"/>
<dbReference type="PROSITE" id="PS51892">
    <property type="entry name" value="SUBTILASE"/>
    <property type="match status" value="1"/>
</dbReference>
<dbReference type="InterPro" id="IPR023827">
    <property type="entry name" value="Peptidase_S8_Asp-AS"/>
</dbReference>
<feature type="active site" description="Charge relay system" evidence="5">
    <location>
        <position position="456"/>
    </location>
</feature>
<dbReference type="PANTHER" id="PTHR43806:SF11">
    <property type="entry name" value="CEREVISIN-RELATED"/>
    <property type="match status" value="1"/>
</dbReference>
<evidence type="ECO:0000256" key="6">
    <source>
        <dbReference type="RuleBase" id="RU003355"/>
    </source>
</evidence>
<evidence type="ECO:0000259" key="7">
    <source>
        <dbReference type="Pfam" id="PF00082"/>
    </source>
</evidence>
<evidence type="ECO:0000313" key="8">
    <source>
        <dbReference type="EMBL" id="MCE4558176.1"/>
    </source>
</evidence>
<dbReference type="Pfam" id="PF00082">
    <property type="entry name" value="Peptidase_S8"/>
    <property type="match status" value="1"/>
</dbReference>
<dbReference type="InterPro" id="IPR015500">
    <property type="entry name" value="Peptidase_S8_subtilisin-rel"/>
</dbReference>
<evidence type="ECO:0000256" key="4">
    <source>
        <dbReference type="ARBA" id="ARBA00022825"/>
    </source>
</evidence>
<sequence>MANKKTAQTARFILMPLRGFTSDDMRRVDEGSAVFAAAATNRLGLTSTTRRARKPVMKVVHSIEAEGPKLVEMGAEEIAALRVSDPGVKALPVVTYQLMRMPRLEVVTKAARPAGLALGPKLQVTFVDAKTKKPVPGVSVVAFTNFAKREGAGGKTNSKGVVSLGFAGNSVKLDLLVAYSPAGYWGYGKKKLTLKGGTTLEVQPIDLAAPDFAAVLYGNRPIDAGRGVKVGVIDTGVDGAHPDLMVTGGGAFVTDEGDAGGSGPAAKDGEHGTHVAGIIASRGALHPADAHHAPGKRGIAPEVTLMSYRVFPNAGGGAENYDIIRAIDQGVKDGCDLLNLSLGSPSADEAVHAAMKDAFDQGTVCIVAAGNDGRQPVSYPAAWDIAVAVSSLGKKGTYPATSNEILDEVAPFASGDPKIYVSAFSNVGPAIDVCGPGEGIVSTLPGGTYGVMSGTSMACPAVTGATAALMSADAAVLNMPRDRNRSIAMVGLITGAAKTLGLIQPLEGVGLIV</sequence>
<organism evidence="8 9">
    <name type="scientific">Pelomonas cellulosilytica</name>
    <dbReference type="NCBI Taxonomy" id="2906762"/>
    <lineage>
        <taxon>Bacteria</taxon>
        <taxon>Pseudomonadati</taxon>
        <taxon>Pseudomonadota</taxon>
        <taxon>Betaproteobacteria</taxon>
        <taxon>Burkholderiales</taxon>
        <taxon>Sphaerotilaceae</taxon>
        <taxon>Roseateles</taxon>
    </lineage>
</organism>
<keyword evidence="3 5" id="KW-0378">Hydrolase</keyword>
<dbReference type="PROSITE" id="PS00137">
    <property type="entry name" value="SUBTILASE_HIS"/>
    <property type="match status" value="1"/>
</dbReference>
<dbReference type="InterPro" id="IPR023828">
    <property type="entry name" value="Peptidase_S8_Ser-AS"/>
</dbReference>
<dbReference type="InterPro" id="IPR022398">
    <property type="entry name" value="Peptidase_S8_His-AS"/>
</dbReference>
<dbReference type="PANTHER" id="PTHR43806">
    <property type="entry name" value="PEPTIDASE S8"/>
    <property type="match status" value="1"/>
</dbReference>
<evidence type="ECO:0000256" key="2">
    <source>
        <dbReference type="ARBA" id="ARBA00022670"/>
    </source>
</evidence>
<reference evidence="8 9" key="1">
    <citation type="submission" date="2021-12" db="EMBL/GenBank/DDBJ databases">
        <title>Genome seq of P8.</title>
        <authorList>
            <person name="Seo T."/>
        </authorList>
    </citation>
    <scope>NUCLEOTIDE SEQUENCE [LARGE SCALE GENOMIC DNA]</scope>
    <source>
        <strain evidence="8 9">P8</strain>
    </source>
</reference>
<dbReference type="InterPro" id="IPR000209">
    <property type="entry name" value="Peptidase_S8/S53_dom"/>
</dbReference>
<dbReference type="RefSeq" id="WP_233375629.1">
    <property type="nucleotide sequence ID" value="NZ_JAJTWU010000019.1"/>
</dbReference>
<dbReference type="SUPFAM" id="SSF52743">
    <property type="entry name" value="Subtilisin-like"/>
    <property type="match status" value="1"/>
</dbReference>